<reference evidence="2" key="1">
    <citation type="submission" date="2023-03" db="EMBL/GenBank/DDBJ databases">
        <title>Massive genome expansion in bonnet fungi (Mycena s.s.) driven by repeated elements and novel gene families across ecological guilds.</title>
        <authorList>
            <consortium name="Lawrence Berkeley National Laboratory"/>
            <person name="Harder C.B."/>
            <person name="Miyauchi S."/>
            <person name="Viragh M."/>
            <person name="Kuo A."/>
            <person name="Thoen E."/>
            <person name="Andreopoulos B."/>
            <person name="Lu D."/>
            <person name="Skrede I."/>
            <person name="Drula E."/>
            <person name="Henrissat B."/>
            <person name="Morin E."/>
            <person name="Kohler A."/>
            <person name="Barry K."/>
            <person name="LaButti K."/>
            <person name="Morin E."/>
            <person name="Salamov A."/>
            <person name="Lipzen A."/>
            <person name="Mereny Z."/>
            <person name="Hegedus B."/>
            <person name="Baldrian P."/>
            <person name="Stursova M."/>
            <person name="Weitz H."/>
            <person name="Taylor A."/>
            <person name="Grigoriev I.V."/>
            <person name="Nagy L.G."/>
            <person name="Martin F."/>
            <person name="Kauserud H."/>
        </authorList>
    </citation>
    <scope>NUCLEOTIDE SEQUENCE</scope>
    <source>
        <strain evidence="2">CBHHK067</strain>
    </source>
</reference>
<dbReference type="AlphaFoldDB" id="A0AAD7GKB0"/>
<dbReference type="EMBL" id="JARKIE010000048">
    <property type="protein sequence ID" value="KAJ7693042.1"/>
    <property type="molecule type" value="Genomic_DNA"/>
</dbReference>
<feature type="compositionally biased region" description="Low complexity" evidence="1">
    <location>
        <begin position="272"/>
        <end position="282"/>
    </location>
</feature>
<organism evidence="2 3">
    <name type="scientific">Mycena rosella</name>
    <name type="common">Pink bonnet</name>
    <name type="synonym">Agaricus rosellus</name>
    <dbReference type="NCBI Taxonomy" id="1033263"/>
    <lineage>
        <taxon>Eukaryota</taxon>
        <taxon>Fungi</taxon>
        <taxon>Dikarya</taxon>
        <taxon>Basidiomycota</taxon>
        <taxon>Agaricomycotina</taxon>
        <taxon>Agaricomycetes</taxon>
        <taxon>Agaricomycetidae</taxon>
        <taxon>Agaricales</taxon>
        <taxon>Marasmiineae</taxon>
        <taxon>Mycenaceae</taxon>
        <taxon>Mycena</taxon>
    </lineage>
</organism>
<accession>A0AAD7GKB0</accession>
<feature type="compositionally biased region" description="Polar residues" evidence="1">
    <location>
        <begin position="326"/>
        <end position="339"/>
    </location>
</feature>
<comment type="caution">
    <text evidence="2">The sequence shown here is derived from an EMBL/GenBank/DDBJ whole genome shotgun (WGS) entry which is preliminary data.</text>
</comment>
<dbReference type="Proteomes" id="UP001221757">
    <property type="component" value="Unassembled WGS sequence"/>
</dbReference>
<protein>
    <submittedName>
        <fullName evidence="2">Uncharacterized protein</fullName>
    </submittedName>
</protein>
<feature type="compositionally biased region" description="Low complexity" evidence="1">
    <location>
        <begin position="340"/>
        <end position="352"/>
    </location>
</feature>
<evidence type="ECO:0000313" key="2">
    <source>
        <dbReference type="EMBL" id="KAJ7693042.1"/>
    </source>
</evidence>
<evidence type="ECO:0000256" key="1">
    <source>
        <dbReference type="SAM" id="MobiDB-lite"/>
    </source>
</evidence>
<proteinExistence type="predicted"/>
<feature type="compositionally biased region" description="Polar residues" evidence="1">
    <location>
        <begin position="259"/>
        <end position="269"/>
    </location>
</feature>
<feature type="region of interest" description="Disordered" evidence="1">
    <location>
        <begin position="325"/>
        <end position="354"/>
    </location>
</feature>
<sequence length="399" mass="43966">MASFLPTIRNSNKCPLCGTTLIPKLATGGQAPRTLHIRCASAPHSDQPYFFRFGADASPPMLSTPQMTDSMSTTSTAPCCADAMCGSKRIDKGCCRAMCRRHCNTAGPCTLVPHEQNRRKKSSSQAAQTRPPPPVLTLPSFDPWIGFSTSLDEFQTNAMRPQRALEQYEARERSRFDEEERNLDQRLELALGVRSPSLGLSLEEELNLMDAQLEKEEIDTLLQQQADARRAQEIQDFELALRLSREDSQQSSADAAALTPSQPVASTSALRALSPSPDLPQSLLPPPQPRTRLPAPSLQASKKRPVPFKITTQLNKTWMALHCDKQQPSPAESSTALQQPSSSRTPASTSSSVFHIKSGGSRRVFANPQLTERFTLIFLLPNEGPKVLCIDRVPTWPSY</sequence>
<evidence type="ECO:0000313" key="3">
    <source>
        <dbReference type="Proteomes" id="UP001221757"/>
    </source>
</evidence>
<gene>
    <name evidence="2" type="ORF">B0H17DRAFT_1200107</name>
</gene>
<name>A0AAD7GKB0_MYCRO</name>
<keyword evidence="3" id="KW-1185">Reference proteome</keyword>
<feature type="region of interest" description="Disordered" evidence="1">
    <location>
        <begin position="245"/>
        <end position="305"/>
    </location>
</feature>
<feature type="region of interest" description="Disordered" evidence="1">
    <location>
        <begin position="110"/>
        <end position="135"/>
    </location>
</feature>